<protein>
    <submittedName>
        <fullName evidence="2">Uncharacterized protein</fullName>
    </submittedName>
</protein>
<evidence type="ECO:0000313" key="3">
    <source>
        <dbReference type="Proteomes" id="UP001596183"/>
    </source>
</evidence>
<dbReference type="Proteomes" id="UP001596183">
    <property type="component" value="Unassembled WGS sequence"/>
</dbReference>
<comment type="caution">
    <text evidence="2">The sequence shown here is derived from an EMBL/GenBank/DDBJ whole genome shotgun (WGS) entry which is preliminary data.</text>
</comment>
<feature type="region of interest" description="Disordered" evidence="1">
    <location>
        <begin position="373"/>
        <end position="395"/>
    </location>
</feature>
<reference evidence="3" key="1">
    <citation type="journal article" date="2019" name="Int. J. Syst. Evol. Microbiol.">
        <title>The Global Catalogue of Microorganisms (GCM) 10K type strain sequencing project: providing services to taxonomists for standard genome sequencing and annotation.</title>
        <authorList>
            <consortium name="The Broad Institute Genomics Platform"/>
            <consortium name="The Broad Institute Genome Sequencing Center for Infectious Disease"/>
            <person name="Wu L."/>
            <person name="Ma J."/>
        </authorList>
    </citation>
    <scope>NUCLEOTIDE SEQUENCE [LARGE SCALE GENOMIC DNA]</scope>
    <source>
        <strain evidence="3">JCM 13852</strain>
    </source>
</reference>
<gene>
    <name evidence="2" type="ORF">ACFP2V_35915</name>
</gene>
<feature type="compositionally biased region" description="Basic and acidic residues" evidence="1">
    <location>
        <begin position="380"/>
        <end position="394"/>
    </location>
</feature>
<accession>A0ABW0Y131</accession>
<dbReference type="EMBL" id="JBHSPC010000161">
    <property type="protein sequence ID" value="MFC5675254.1"/>
    <property type="molecule type" value="Genomic_DNA"/>
</dbReference>
<feature type="region of interest" description="Disordered" evidence="1">
    <location>
        <begin position="1"/>
        <end position="23"/>
    </location>
</feature>
<evidence type="ECO:0000313" key="2">
    <source>
        <dbReference type="EMBL" id="MFC5675254.1"/>
    </source>
</evidence>
<feature type="compositionally biased region" description="Basic and acidic residues" evidence="1">
    <location>
        <begin position="1"/>
        <end position="16"/>
    </location>
</feature>
<sequence>MTRVRRDGPEHGRPRSTDAGYTAAGPPGHCPVCWSGGAGRRCGACGWEPEATAAGPAARDAEIAACWSWDMSAAVLTTRYLAAGSRSRGATPGGTADLRLSPLIRRAPATAAVHGPRPFGPLGSFDPFGFLDPLGAGERRDAAADSPAGAVSLLTALTAGEYDAVCVLGISTAGLALRELGRCPQGTGWTHNSPGDDVRWPDLAPWLPASTTERLFLLAGGIGVTPPYGTQGVPRAADEAWEPVVRRALATTLAPLDAARAQGRAVPLVLVGQAHGWRWPGYAARALTARAPAAARMLLDASDPRTLDDIVQSVCRQVPLRHGYALLTRPAPGGSPEQRADTGARILFPGGTTLPEEGELFASVELLADADGGEIGDASTHADTDARPDADSGTRDGVFALPLVTARGTRTEDWPVLRTGRARVRPGRRTTVTVALDSHGQLRFAEPELFTEGRSGRTLTRSTDADADVPRPRAAAVDVLLLLELGGARAESERRVGFLRSVLRQLGAAGPPDPEAGRHVGEIPKHPTGLRIGLVGYEDHKVLPVRAGPEGDSVLSVWGPGSAEAAAEAVRRFPVRPVRHDYGAPLEDALHAAAHWGHWRDGARHLLLVLARRPPHPARQQSDLSLPCPDRYDYEEALRRLRTVVCPDLTVIGVRDAAAGDTSGRWRPQTRERLRHIWRDLGRDHLFTLGTHTPEDVASCVNRALGRPDEAPGLLTDPATVPAVLGTARRHGARTDSSAVPPSQKDSEHHE</sequence>
<name>A0ABW0Y131_9ACTN</name>
<keyword evidence="3" id="KW-1185">Reference proteome</keyword>
<dbReference type="RefSeq" id="WP_381219989.1">
    <property type="nucleotide sequence ID" value="NZ_JBHSPC010000161.1"/>
</dbReference>
<proteinExistence type="predicted"/>
<evidence type="ECO:0000256" key="1">
    <source>
        <dbReference type="SAM" id="MobiDB-lite"/>
    </source>
</evidence>
<feature type="region of interest" description="Disordered" evidence="1">
    <location>
        <begin position="725"/>
        <end position="751"/>
    </location>
</feature>
<organism evidence="2 3">
    <name type="scientific">Streptomyces incanus</name>
    <dbReference type="NCBI Taxonomy" id="887453"/>
    <lineage>
        <taxon>Bacteria</taxon>
        <taxon>Bacillati</taxon>
        <taxon>Actinomycetota</taxon>
        <taxon>Actinomycetes</taxon>
        <taxon>Kitasatosporales</taxon>
        <taxon>Streptomycetaceae</taxon>
        <taxon>Streptomyces</taxon>
    </lineage>
</organism>